<dbReference type="Proteomes" id="UP000005220">
    <property type="component" value="Chromosome 6"/>
</dbReference>
<evidence type="ECO:0000313" key="12">
    <source>
        <dbReference type="EMBL" id="CCF58980.1"/>
    </source>
</evidence>
<dbReference type="PANTHER" id="PTHR13032:SF6">
    <property type="entry name" value="MITOCHONDRIAL IMPORT INNER MEMBRANE TRANSLOCASE SUBUNIT TIM21"/>
    <property type="match status" value="1"/>
</dbReference>
<name>H2AX80_KAZAF</name>
<dbReference type="InParanoid" id="H2AX80"/>
<keyword evidence="8 11" id="KW-0811">Translocation</keyword>
<evidence type="ECO:0000256" key="6">
    <source>
        <dbReference type="ARBA" id="ARBA00022946"/>
    </source>
</evidence>
<dbReference type="HOGENOM" id="CLU_089043_1_0_1"/>
<dbReference type="RefSeq" id="XP_003958115.1">
    <property type="nucleotide sequence ID" value="XM_003958066.1"/>
</dbReference>
<dbReference type="GO" id="GO:0005744">
    <property type="term" value="C:TIM23 mitochondrial import inner membrane translocase complex"/>
    <property type="evidence" value="ECO:0007669"/>
    <property type="project" value="UniProtKB-UniRule"/>
</dbReference>
<dbReference type="EMBL" id="HE650826">
    <property type="protein sequence ID" value="CCF58980.1"/>
    <property type="molecule type" value="Genomic_DNA"/>
</dbReference>
<dbReference type="AlphaFoldDB" id="H2AX80"/>
<proteinExistence type="inferred from homology"/>
<keyword evidence="11" id="KW-0813">Transport</keyword>
<reference evidence="12 13" key="1">
    <citation type="journal article" date="2011" name="Proc. Natl. Acad. Sci. U.S.A.">
        <title>Evolutionary erosion of yeast sex chromosomes by mating-type switching accidents.</title>
        <authorList>
            <person name="Gordon J.L."/>
            <person name="Armisen D."/>
            <person name="Proux-Wera E."/>
            <person name="Oheigeartaigh S.S."/>
            <person name="Byrne K.P."/>
            <person name="Wolfe K.H."/>
        </authorList>
    </citation>
    <scope>NUCLEOTIDE SEQUENCE [LARGE SCALE GENOMIC DNA]</scope>
    <source>
        <strain evidence="13">ATCC 22294 / BCRC 22015 / CBS 2517 / CECT 1963 / NBRC 1671 / NRRL Y-8276</strain>
    </source>
</reference>
<dbReference type="STRING" id="1071382.H2AX80"/>
<evidence type="ECO:0000256" key="2">
    <source>
        <dbReference type="ARBA" id="ARBA00010867"/>
    </source>
</evidence>
<evidence type="ECO:0000313" key="13">
    <source>
        <dbReference type="Proteomes" id="UP000005220"/>
    </source>
</evidence>
<keyword evidence="9 11" id="KW-0496">Mitochondrion</keyword>
<keyword evidence="6" id="KW-0809">Transit peptide</keyword>
<keyword evidence="11" id="KW-0653">Protein transport</keyword>
<dbReference type="GeneID" id="13884448"/>
<organism evidence="12 13">
    <name type="scientific">Kazachstania africana (strain ATCC 22294 / BCRC 22015 / CBS 2517 / CECT 1963 / NBRC 1671 / NRRL Y-8276)</name>
    <name type="common">Yeast</name>
    <name type="synonym">Kluyveromyces africanus</name>
    <dbReference type="NCBI Taxonomy" id="1071382"/>
    <lineage>
        <taxon>Eukaryota</taxon>
        <taxon>Fungi</taxon>
        <taxon>Dikarya</taxon>
        <taxon>Ascomycota</taxon>
        <taxon>Saccharomycotina</taxon>
        <taxon>Saccharomycetes</taxon>
        <taxon>Saccharomycetales</taxon>
        <taxon>Saccharomycetaceae</taxon>
        <taxon>Kazachstania</taxon>
    </lineage>
</organism>
<evidence type="ECO:0000256" key="4">
    <source>
        <dbReference type="ARBA" id="ARBA00022692"/>
    </source>
</evidence>
<evidence type="ECO:0000256" key="11">
    <source>
        <dbReference type="RuleBase" id="RU367142"/>
    </source>
</evidence>
<dbReference type="PANTHER" id="PTHR13032">
    <property type="entry name" value="MITOCHONDRIAL IMPORT INNER MEMBRANE TRANSLOCASE SUBUNIT TIM21"/>
    <property type="match status" value="1"/>
</dbReference>
<dbReference type="FunFam" id="3.10.450.320:FF:000002">
    <property type="entry name" value="Mitochondrial import inner membrane translocase subunit tim21"/>
    <property type="match status" value="1"/>
</dbReference>
<keyword evidence="4 11" id="KW-0812">Transmembrane</keyword>
<dbReference type="Gene3D" id="3.10.450.320">
    <property type="entry name" value="Mitochondrial import inner membrane translocase subunit Tim21"/>
    <property type="match status" value="1"/>
</dbReference>
<sequence>MLSRALLRSSKQFPLSRSACLLSLNRSNILSTSSFLGNTCTKAHYSVKRNVQEEPKKPRSKQHQLIWSQFKNYSKLTFSVGLIISSFAISVVILYLIIFELFSPTGDTQIFNRAVSMTQKDQTVRKLLNCNDNILKKEKLKAFGNLFTTDRWTRNRPITSRRKLDKEGHLHCFLKFHLQSKAKIGVVHLETIEKNENKLIKQFSKPQITSLYIDVPGEKRYYLVKPKLKQIIKPTGFLGINWGSRRDK</sequence>
<dbReference type="OrthoDB" id="436405at2759"/>
<keyword evidence="10 11" id="KW-0472">Membrane</keyword>
<keyword evidence="5 11" id="KW-0999">Mitochondrion inner membrane</keyword>
<evidence type="ECO:0000256" key="7">
    <source>
        <dbReference type="ARBA" id="ARBA00022989"/>
    </source>
</evidence>
<protein>
    <recommendedName>
        <fullName evidence="3 11">Mitochondrial import inner membrane translocase subunit Tim21</fullName>
    </recommendedName>
</protein>
<evidence type="ECO:0000256" key="1">
    <source>
        <dbReference type="ARBA" id="ARBA00004434"/>
    </source>
</evidence>
<dbReference type="InterPro" id="IPR013261">
    <property type="entry name" value="Tim21"/>
</dbReference>
<dbReference type="Pfam" id="PF08294">
    <property type="entry name" value="TIM21"/>
    <property type="match status" value="1"/>
</dbReference>
<comment type="similarity">
    <text evidence="2 11">Belongs to the TIM21 family.</text>
</comment>
<feature type="transmembrane region" description="Helical" evidence="11">
    <location>
        <begin position="76"/>
        <end position="98"/>
    </location>
</feature>
<evidence type="ECO:0000256" key="5">
    <source>
        <dbReference type="ARBA" id="ARBA00022792"/>
    </source>
</evidence>
<dbReference type="eggNOG" id="KOG4836">
    <property type="taxonomic scope" value="Eukaryota"/>
</dbReference>
<dbReference type="InterPro" id="IPR038552">
    <property type="entry name" value="Tim21_IMS_sf"/>
</dbReference>
<dbReference type="FunCoup" id="H2AX80">
    <property type="interactions" value="285"/>
</dbReference>
<gene>
    <name evidence="12" type="primary">KAFR0F03840</name>
    <name evidence="12" type="ORF">KAFR_0F03840</name>
</gene>
<comment type="function">
    <text evidence="11">Essential component of the TIM23 complex, a complex that mediates the translocation of transit peptide-containing proteins across the mitochondrial inner membrane.</text>
</comment>
<keyword evidence="7 11" id="KW-1133">Transmembrane helix</keyword>
<comment type="subunit">
    <text evidence="11">Component of the TIM23 complex.</text>
</comment>
<comment type="subcellular location">
    <subcellularLocation>
        <location evidence="1 11">Mitochondrion inner membrane</location>
        <topology evidence="1 11">Single-pass membrane protein</topology>
    </subcellularLocation>
</comment>
<evidence type="ECO:0000256" key="8">
    <source>
        <dbReference type="ARBA" id="ARBA00023010"/>
    </source>
</evidence>
<keyword evidence="13" id="KW-1185">Reference proteome</keyword>
<evidence type="ECO:0000256" key="10">
    <source>
        <dbReference type="ARBA" id="ARBA00023136"/>
    </source>
</evidence>
<evidence type="ECO:0000256" key="9">
    <source>
        <dbReference type="ARBA" id="ARBA00023128"/>
    </source>
</evidence>
<dbReference type="KEGG" id="kaf:KAFR_0F03840"/>
<dbReference type="GO" id="GO:0030150">
    <property type="term" value="P:protein import into mitochondrial matrix"/>
    <property type="evidence" value="ECO:0007669"/>
    <property type="project" value="UniProtKB-UniRule"/>
</dbReference>
<accession>H2AX80</accession>
<evidence type="ECO:0000256" key="3">
    <source>
        <dbReference type="ARBA" id="ARBA00020726"/>
    </source>
</evidence>